<dbReference type="Gene3D" id="1.10.1280.10">
    <property type="entry name" value="Di-copper center containing domain from catechol oxidase"/>
    <property type="match status" value="1"/>
</dbReference>
<dbReference type="PROSITE" id="PS00497">
    <property type="entry name" value="TYROSINASE_1"/>
    <property type="match status" value="1"/>
</dbReference>
<comment type="similarity">
    <text evidence="1">Belongs to the tyrosinase family.</text>
</comment>
<dbReference type="AlphaFoldDB" id="A0A8J7L5S7"/>
<gene>
    <name evidence="6" type="ORF">I8748_05095</name>
</gene>
<dbReference type="PANTHER" id="PTHR11474:SF126">
    <property type="entry name" value="TYROSINASE-LIKE PROTEIN TYR-1-RELATED"/>
    <property type="match status" value="1"/>
</dbReference>
<evidence type="ECO:0000256" key="2">
    <source>
        <dbReference type="ARBA" id="ARBA00022723"/>
    </source>
</evidence>
<keyword evidence="3" id="KW-0186">Copper</keyword>
<dbReference type="RefSeq" id="WP_198123571.1">
    <property type="nucleotide sequence ID" value="NZ_JAECZC010000006.1"/>
</dbReference>
<dbReference type="SUPFAM" id="SSF48056">
    <property type="entry name" value="Di-copper centre-containing domain"/>
    <property type="match status" value="1"/>
</dbReference>
<feature type="domain" description="Tyrosinase copper-binding" evidence="4">
    <location>
        <begin position="108"/>
        <end position="125"/>
    </location>
</feature>
<organism evidence="6 7">
    <name type="scientific">Amazonocrinis nigriterrae CENA67</name>
    <dbReference type="NCBI Taxonomy" id="2794033"/>
    <lineage>
        <taxon>Bacteria</taxon>
        <taxon>Bacillati</taxon>
        <taxon>Cyanobacteriota</taxon>
        <taxon>Cyanophyceae</taxon>
        <taxon>Nostocales</taxon>
        <taxon>Nostocaceae</taxon>
        <taxon>Amazonocrinis</taxon>
        <taxon>Amazonocrinis nigriterrae</taxon>
    </lineage>
</organism>
<accession>A0A8J7L5S7</accession>
<sequence>MQKQNLQLSKKGTQLVCKTVTTFSIGITVALSMLGNPAIAGSLVRKNVVDLTPQEKTDFVNAIKALKTTIPEGSTLSIYDQFTATHVGAMAMMSEDATGPGGMIDAAHTNAGFLPWHREYLDRFEKALQSVNPNVTIPYWDWTDPKAIDVIFQPDFLGSNGSGVVVNVPGRGDFEGGPVQSGNFSEADGWVLNPDLHFDPTTNQTLGTSLIRFLQLPPGDAYPIPQQEIDQLLAIDNYDLFRPALEGFISVGQNGQITGGAFLHNYIHGLVGGVQITGIDPVTGVPAIQPLGTFSSVPSSPNDPVFWIHHANVDRLWAEWQANGHAGSDFYPSTGQPYGHNLNDPMWPWDGGQSQPGTIGPGDIKSYLPILSPDDIVTPKDTLSIRDYGYTYDTIPEGSSTLGLLALGVLGGASLWQRQQLSRKNKALIAQPLTATRD</sequence>
<feature type="domain" description="Tyrosinase copper-binding" evidence="5">
    <location>
        <begin position="303"/>
        <end position="314"/>
    </location>
</feature>
<dbReference type="PANTHER" id="PTHR11474">
    <property type="entry name" value="TYROSINASE FAMILY MEMBER"/>
    <property type="match status" value="1"/>
</dbReference>
<name>A0A8J7L5S7_9NOST</name>
<keyword evidence="7" id="KW-1185">Reference proteome</keyword>
<dbReference type="InterPro" id="IPR008922">
    <property type="entry name" value="Di-copper_centre_dom_sf"/>
</dbReference>
<dbReference type="GO" id="GO:0016491">
    <property type="term" value="F:oxidoreductase activity"/>
    <property type="evidence" value="ECO:0007669"/>
    <property type="project" value="InterPro"/>
</dbReference>
<dbReference type="PROSITE" id="PS00498">
    <property type="entry name" value="TYROSINASE_2"/>
    <property type="match status" value="1"/>
</dbReference>
<evidence type="ECO:0000259" key="5">
    <source>
        <dbReference type="PROSITE" id="PS00498"/>
    </source>
</evidence>
<comment type="caution">
    <text evidence="6">The sequence shown here is derived from an EMBL/GenBank/DDBJ whole genome shotgun (WGS) entry which is preliminary data.</text>
</comment>
<evidence type="ECO:0000313" key="7">
    <source>
        <dbReference type="Proteomes" id="UP000632766"/>
    </source>
</evidence>
<dbReference type="Pfam" id="PF00264">
    <property type="entry name" value="Tyrosinase"/>
    <property type="match status" value="1"/>
</dbReference>
<evidence type="ECO:0000256" key="3">
    <source>
        <dbReference type="ARBA" id="ARBA00023008"/>
    </source>
</evidence>
<dbReference type="PRINTS" id="PR00092">
    <property type="entry name" value="TYROSINASE"/>
</dbReference>
<dbReference type="Proteomes" id="UP000632766">
    <property type="component" value="Unassembled WGS sequence"/>
</dbReference>
<evidence type="ECO:0000313" key="6">
    <source>
        <dbReference type="EMBL" id="MBH8561559.1"/>
    </source>
</evidence>
<dbReference type="GO" id="GO:0046872">
    <property type="term" value="F:metal ion binding"/>
    <property type="evidence" value="ECO:0007669"/>
    <property type="project" value="UniProtKB-KW"/>
</dbReference>
<evidence type="ECO:0000256" key="1">
    <source>
        <dbReference type="ARBA" id="ARBA00009928"/>
    </source>
</evidence>
<keyword evidence="2" id="KW-0479">Metal-binding</keyword>
<proteinExistence type="inferred from homology"/>
<dbReference type="InterPro" id="IPR050316">
    <property type="entry name" value="Tyrosinase/Hemocyanin"/>
</dbReference>
<protein>
    <submittedName>
        <fullName evidence="6">Tyrosinase family protein</fullName>
    </submittedName>
</protein>
<dbReference type="EMBL" id="JAECZC010000006">
    <property type="protein sequence ID" value="MBH8561559.1"/>
    <property type="molecule type" value="Genomic_DNA"/>
</dbReference>
<evidence type="ECO:0000259" key="4">
    <source>
        <dbReference type="PROSITE" id="PS00497"/>
    </source>
</evidence>
<dbReference type="InterPro" id="IPR002227">
    <property type="entry name" value="Tyrosinase_Cu-bd"/>
</dbReference>
<reference evidence="6 7" key="1">
    <citation type="journal article" date="2021" name="Int. J. Syst. Evol. Microbiol.">
        <title>Amazonocrinis nigriterrae gen. nov., sp. nov., Atlanticothrix silvestris gen. nov., sp. nov. and Dendronalium phyllosphericum gen. nov., sp. nov., nostocacean cyanobacteria from Brazilian environments.</title>
        <authorList>
            <person name="Alvarenga D.O."/>
            <person name="Andreote A.P.D."/>
            <person name="Branco L.H.Z."/>
            <person name="Delbaje E."/>
            <person name="Cruz R.B."/>
            <person name="Varani A.M."/>
            <person name="Fiore M.F."/>
        </authorList>
    </citation>
    <scope>NUCLEOTIDE SEQUENCE [LARGE SCALE GENOMIC DNA]</scope>
    <source>
        <strain evidence="6 7">CENA67</strain>
    </source>
</reference>